<organism evidence="3 4">
    <name type="scientific">Phaeospirillum tilakii</name>
    <dbReference type="NCBI Taxonomy" id="741673"/>
    <lineage>
        <taxon>Bacteria</taxon>
        <taxon>Pseudomonadati</taxon>
        <taxon>Pseudomonadota</taxon>
        <taxon>Alphaproteobacteria</taxon>
        <taxon>Rhodospirillales</taxon>
        <taxon>Rhodospirillaceae</taxon>
        <taxon>Phaeospirillum</taxon>
    </lineage>
</organism>
<protein>
    <submittedName>
        <fullName evidence="3">MucR family transcriptional regulator</fullName>
    </submittedName>
</protein>
<sequence length="161" mass="17435">MIDLTAKIVAAYLRNHPLATAELPELIRTVHTALQRTETPAPEPAERQQPMVSVRKSVTPDAIVCLECGKPQKMLKRHIATAHGLTVDQYRAKWSLPSDYPMVAPSYAAHRSQLAKAIGLGTSRKRDAAVEAPATGEAAGEGEGEPAPHRYPASRWSKPVG</sequence>
<evidence type="ECO:0000313" key="3">
    <source>
        <dbReference type="EMBL" id="MFD2232739.1"/>
    </source>
</evidence>
<dbReference type="Proteomes" id="UP001597296">
    <property type="component" value="Unassembled WGS sequence"/>
</dbReference>
<dbReference type="Gene3D" id="1.10.10.1550">
    <property type="entry name" value="ROS/MUCR transcriptional regulator protein"/>
    <property type="match status" value="1"/>
</dbReference>
<keyword evidence="4" id="KW-1185">Reference proteome</keyword>
<evidence type="ECO:0000256" key="1">
    <source>
        <dbReference type="ARBA" id="ARBA00007031"/>
    </source>
</evidence>
<comment type="similarity">
    <text evidence="1">Belongs to the ros/MucR family.</text>
</comment>
<accession>A0ABW5C666</accession>
<evidence type="ECO:0000313" key="4">
    <source>
        <dbReference type="Proteomes" id="UP001597296"/>
    </source>
</evidence>
<gene>
    <name evidence="3" type="ORF">ACFSNB_02850</name>
</gene>
<reference evidence="4" key="1">
    <citation type="journal article" date="2019" name="Int. J. Syst. Evol. Microbiol.">
        <title>The Global Catalogue of Microorganisms (GCM) 10K type strain sequencing project: providing services to taxonomists for standard genome sequencing and annotation.</title>
        <authorList>
            <consortium name="The Broad Institute Genomics Platform"/>
            <consortium name="The Broad Institute Genome Sequencing Center for Infectious Disease"/>
            <person name="Wu L."/>
            <person name="Ma J."/>
        </authorList>
    </citation>
    <scope>NUCLEOTIDE SEQUENCE [LARGE SCALE GENOMIC DNA]</scope>
    <source>
        <strain evidence="4">KCTC 15012</strain>
    </source>
</reference>
<evidence type="ECO:0000256" key="2">
    <source>
        <dbReference type="SAM" id="MobiDB-lite"/>
    </source>
</evidence>
<dbReference type="EMBL" id="JBHUIY010000003">
    <property type="protein sequence ID" value="MFD2232739.1"/>
    <property type="molecule type" value="Genomic_DNA"/>
</dbReference>
<dbReference type="RefSeq" id="WP_377314320.1">
    <property type="nucleotide sequence ID" value="NZ_JBHUIY010000003.1"/>
</dbReference>
<dbReference type="InterPro" id="IPR041920">
    <property type="entry name" value="ROS/MUCR_sf"/>
</dbReference>
<dbReference type="InterPro" id="IPR008807">
    <property type="entry name" value="ROS_MUCR"/>
</dbReference>
<name>A0ABW5C666_9PROT</name>
<dbReference type="Pfam" id="PF05443">
    <property type="entry name" value="ROS_MUCR"/>
    <property type="match status" value="1"/>
</dbReference>
<feature type="region of interest" description="Disordered" evidence="2">
    <location>
        <begin position="123"/>
        <end position="161"/>
    </location>
</feature>
<comment type="caution">
    <text evidence="3">The sequence shown here is derived from an EMBL/GenBank/DDBJ whole genome shotgun (WGS) entry which is preliminary data.</text>
</comment>
<proteinExistence type="inferred from homology"/>